<dbReference type="Proteomes" id="UP000095287">
    <property type="component" value="Unplaced"/>
</dbReference>
<feature type="signal peptide" evidence="1">
    <location>
        <begin position="1"/>
        <end position="23"/>
    </location>
</feature>
<proteinExistence type="predicted"/>
<evidence type="ECO:0000313" key="2">
    <source>
        <dbReference type="Proteomes" id="UP000095287"/>
    </source>
</evidence>
<sequence length="69" mass="7595">MARSTILVALLVVLFVTIQPGECEEDYPCKVTVKMTKEVPGKCVRLHGNRIGCVADGFLDMTNNDCYGM</sequence>
<keyword evidence="2" id="KW-1185">Reference proteome</keyword>
<keyword evidence="1" id="KW-0732">Signal</keyword>
<name>A0A1I7ZAM8_9BILA</name>
<dbReference type="AlphaFoldDB" id="A0A1I7ZAM8"/>
<evidence type="ECO:0000313" key="3">
    <source>
        <dbReference type="WBParaSite" id="L893_g24525.t1"/>
    </source>
</evidence>
<protein>
    <submittedName>
        <fullName evidence="3">Secreted protein</fullName>
    </submittedName>
</protein>
<evidence type="ECO:0000256" key="1">
    <source>
        <dbReference type="SAM" id="SignalP"/>
    </source>
</evidence>
<reference evidence="3" key="1">
    <citation type="submission" date="2016-11" db="UniProtKB">
        <authorList>
            <consortium name="WormBaseParasite"/>
        </authorList>
    </citation>
    <scope>IDENTIFICATION</scope>
</reference>
<feature type="chain" id="PRO_5009313196" evidence="1">
    <location>
        <begin position="24"/>
        <end position="69"/>
    </location>
</feature>
<dbReference type="WBParaSite" id="L893_g24525.t1">
    <property type="protein sequence ID" value="L893_g24525.t1"/>
    <property type="gene ID" value="L893_g24525"/>
</dbReference>
<accession>A0A1I7ZAM8</accession>
<organism evidence="2 3">
    <name type="scientific">Steinernema glaseri</name>
    <dbReference type="NCBI Taxonomy" id="37863"/>
    <lineage>
        <taxon>Eukaryota</taxon>
        <taxon>Metazoa</taxon>
        <taxon>Ecdysozoa</taxon>
        <taxon>Nematoda</taxon>
        <taxon>Chromadorea</taxon>
        <taxon>Rhabditida</taxon>
        <taxon>Tylenchina</taxon>
        <taxon>Panagrolaimomorpha</taxon>
        <taxon>Strongyloidoidea</taxon>
        <taxon>Steinernematidae</taxon>
        <taxon>Steinernema</taxon>
    </lineage>
</organism>